<feature type="repeat" description="ANK" evidence="1">
    <location>
        <begin position="35"/>
        <end position="67"/>
    </location>
</feature>
<proteinExistence type="predicted"/>
<evidence type="ECO:0000313" key="3">
    <source>
        <dbReference type="Proteomes" id="UP000546213"/>
    </source>
</evidence>
<dbReference type="PROSITE" id="PS50088">
    <property type="entry name" value="ANK_REPEAT"/>
    <property type="match status" value="2"/>
</dbReference>
<dbReference type="Proteomes" id="UP000546213">
    <property type="component" value="Unassembled WGS sequence"/>
</dbReference>
<name>A0A8H5NZL4_9HYPO</name>
<dbReference type="PANTHER" id="PTHR34706">
    <property type="entry name" value="SLR1338 PROTEIN"/>
    <property type="match status" value="1"/>
</dbReference>
<dbReference type="InterPro" id="IPR002110">
    <property type="entry name" value="Ankyrin_rpt"/>
</dbReference>
<dbReference type="InterPro" id="IPR036770">
    <property type="entry name" value="Ankyrin_rpt-contain_sf"/>
</dbReference>
<evidence type="ECO:0000256" key="1">
    <source>
        <dbReference type="PROSITE-ProRule" id="PRU00023"/>
    </source>
</evidence>
<dbReference type="Gene3D" id="1.25.40.20">
    <property type="entry name" value="Ankyrin repeat-containing domain"/>
    <property type="match status" value="1"/>
</dbReference>
<protein>
    <submittedName>
        <fullName evidence="2">Transcription factor</fullName>
    </submittedName>
</protein>
<feature type="repeat" description="ANK" evidence="1">
    <location>
        <begin position="108"/>
        <end position="140"/>
    </location>
</feature>
<reference evidence="2 3" key="1">
    <citation type="submission" date="2020-05" db="EMBL/GenBank/DDBJ databases">
        <title>Identification and distribution of gene clusters putatively required for synthesis of sphingolipid metabolism inhibitors in phylogenetically diverse species of the filamentous fungus Fusarium.</title>
        <authorList>
            <person name="Kim H.-S."/>
            <person name="Busman M."/>
            <person name="Brown D.W."/>
            <person name="Divon H."/>
            <person name="Uhlig S."/>
            <person name="Proctor R.H."/>
        </authorList>
    </citation>
    <scope>NUCLEOTIDE SEQUENCE [LARGE SCALE GENOMIC DNA]</scope>
    <source>
        <strain evidence="2 3">NRRL 36939</strain>
    </source>
</reference>
<dbReference type="PROSITE" id="PS50297">
    <property type="entry name" value="ANK_REP_REGION"/>
    <property type="match status" value="1"/>
</dbReference>
<sequence>MSIFQDARNGTLSKYKIDTYLNTDPNILESIDPSTGLTPLGTAVVAGIPNVVENLLKKGAKADAPSRDGETPLLLATWMTTKERPRIVQLLLASTPAGSVDSTTDAAGNKTPLMFAIQKRDIQSIRNLRRAGASLAVKNAAGTTARDDAVATKDMAVVRALDPDKERGLAGMVTDMVLAFLLYIVAWVNGALEDAVRRASGLSGQDDPMIDGRVNKGLTPNKNQFQRNIDKYVNENSVLKNFFKDRPDFIQEVAKKAANLEKEDEPLGDKDTLPKTIKVSLHQQVIYCGKFSQTQAIELSMLISRNSADHETDDSSSMKREGRWANQKALIGRIAKITTKILPDGEGVALRFINQDIDNSSNLTFDQISNIIQPMSWQPNGDTDIGTNLKRKILEPLVYAKIANKTFDRPLLVSISTDGMPEPENKQELANAIVECGNKLEAANLPRGSVKFMIGQVGTASSAEQFLDSLRENQSIKNVTFVTSEKLDEKFSEFNENEGKLDRWLIETLFTPIADADTGK</sequence>
<evidence type="ECO:0000313" key="2">
    <source>
        <dbReference type="EMBL" id="KAF5582713.1"/>
    </source>
</evidence>
<dbReference type="AlphaFoldDB" id="A0A8H5NZL4"/>
<dbReference type="SMART" id="SM00248">
    <property type="entry name" value="ANK"/>
    <property type="match status" value="3"/>
</dbReference>
<dbReference type="PANTHER" id="PTHR34706:SF3">
    <property type="entry name" value="ANKYRIN REPEAT PROTEIN (AFU_ORTHOLOGUE AFUA_7G06200)"/>
    <property type="match status" value="1"/>
</dbReference>
<accession>A0A8H5NZL4</accession>
<dbReference type="EMBL" id="JAAOAS010000263">
    <property type="protein sequence ID" value="KAF5582713.1"/>
    <property type="molecule type" value="Genomic_DNA"/>
</dbReference>
<keyword evidence="3" id="KW-1185">Reference proteome</keyword>
<comment type="caution">
    <text evidence="2">The sequence shown here is derived from an EMBL/GenBank/DDBJ whole genome shotgun (WGS) entry which is preliminary data.</text>
</comment>
<keyword evidence="1" id="KW-0040">ANK repeat</keyword>
<organism evidence="2 3">
    <name type="scientific">Fusarium pseudocircinatum</name>
    <dbReference type="NCBI Taxonomy" id="56676"/>
    <lineage>
        <taxon>Eukaryota</taxon>
        <taxon>Fungi</taxon>
        <taxon>Dikarya</taxon>
        <taxon>Ascomycota</taxon>
        <taxon>Pezizomycotina</taxon>
        <taxon>Sordariomycetes</taxon>
        <taxon>Hypocreomycetidae</taxon>
        <taxon>Hypocreales</taxon>
        <taxon>Nectriaceae</taxon>
        <taxon>Fusarium</taxon>
        <taxon>Fusarium fujikuroi species complex</taxon>
    </lineage>
</organism>
<dbReference type="SUPFAM" id="SSF48403">
    <property type="entry name" value="Ankyrin repeat"/>
    <property type="match status" value="1"/>
</dbReference>
<dbReference type="OrthoDB" id="2142040at2759"/>
<gene>
    <name evidence="2" type="ORF">FPCIR_9384</name>
</gene>